<dbReference type="AlphaFoldDB" id="A0A3R9R280"/>
<gene>
    <name evidence="1" type="ORF">D6D85_11160</name>
</gene>
<proteinExistence type="predicted"/>
<keyword evidence="2" id="KW-1185">Reference proteome</keyword>
<evidence type="ECO:0000313" key="1">
    <source>
        <dbReference type="EMBL" id="RSN73208.1"/>
    </source>
</evidence>
<protein>
    <submittedName>
        <fullName evidence="1">Uncharacterized protein</fullName>
    </submittedName>
</protein>
<organism evidence="1 2">
    <name type="scientific">Candidatus Methanodesulfokora washburnensis</name>
    <dbReference type="NCBI Taxonomy" id="2478471"/>
    <lineage>
        <taxon>Archaea</taxon>
        <taxon>Thermoproteota</taxon>
        <taxon>Candidatus Korarchaeia</taxon>
        <taxon>Candidatus Korarchaeia incertae sedis</taxon>
        <taxon>Candidatus Methanodesulfokora</taxon>
    </lineage>
</organism>
<sequence>MDIFAEIKGIRYKPLLCRRLNVFSFDNMDIALQKEASFILKIDEKEIAVSWWVSPKRTRSYPYARVYDTLEFPGKKVTIIPIMKDEGKDGDRDFLQWDTVSLMSLLGVYVIISYYVDASKNPNFKNKITNQKFDVDHVKEEISKLLYYQSDALHWNLLQLDNVGEIGKRALEHYKNISRRLGVEMHSWESAEKRIMKILKDKKDFMKLSRQLAEKAQKRERVTIQPKEHLTGIKATLTIKNYLGGLYYFTCDEAEIHGDNLYLIEGKHTKGKELPSLEDIKDGLLKMILLTNLENVQIEKRNYNPIPILKLTTAKGFDIAHLKKYEIINLLKEEARANSFKLLINDKFID</sequence>
<reference evidence="1 2" key="1">
    <citation type="submission" date="2018-10" db="EMBL/GenBank/DDBJ databases">
        <title>Co-occurring genomic capacity for anaerobic methane metabolism and dissimilatory sulfite reduction discovered in the Korarchaeota.</title>
        <authorList>
            <person name="Mckay L.J."/>
            <person name="Dlakic M."/>
            <person name="Fields M.W."/>
            <person name="Delmont T.O."/>
            <person name="Eren A.M."/>
            <person name="Jay Z.J."/>
            <person name="Klingelsmith K.B."/>
            <person name="Rusch D.B."/>
            <person name="Inskeep W.P."/>
        </authorList>
    </citation>
    <scope>NUCLEOTIDE SEQUENCE [LARGE SCALE GENOMIC DNA]</scope>
    <source>
        <strain evidence="1 2">MDKW</strain>
    </source>
</reference>
<dbReference type="OrthoDB" id="371781at2157"/>
<dbReference type="EMBL" id="RCOS01000126">
    <property type="protein sequence ID" value="RSN73208.1"/>
    <property type="molecule type" value="Genomic_DNA"/>
</dbReference>
<comment type="caution">
    <text evidence="1">The sequence shown here is derived from an EMBL/GenBank/DDBJ whole genome shotgun (WGS) entry which is preliminary data.</text>
</comment>
<accession>A0A3R9R280</accession>
<dbReference type="Proteomes" id="UP000277582">
    <property type="component" value="Unassembled WGS sequence"/>
</dbReference>
<name>A0A3R9R280_9CREN</name>
<evidence type="ECO:0000313" key="2">
    <source>
        <dbReference type="Proteomes" id="UP000277582"/>
    </source>
</evidence>